<dbReference type="PANTHER" id="PTHR22789">
    <property type="entry name" value="FUCULOSE PHOSPHATE ALDOLASE"/>
    <property type="match status" value="1"/>
</dbReference>
<dbReference type="InterPro" id="IPR036409">
    <property type="entry name" value="Aldolase_II/adducin_N_sf"/>
</dbReference>
<dbReference type="SUPFAM" id="SSF53639">
    <property type="entry name" value="AraD/HMP-PK domain-like"/>
    <property type="match status" value="1"/>
</dbReference>
<gene>
    <name evidence="4" type="ORF">SAMN04488502_101520</name>
</gene>
<evidence type="ECO:0000259" key="3">
    <source>
        <dbReference type="SMART" id="SM01007"/>
    </source>
</evidence>
<dbReference type="STRING" id="146817.SAMN04488502_101520"/>
<keyword evidence="2" id="KW-0456">Lyase</keyword>
<organism evidence="4 5">
    <name type="scientific">Dendrosporobacter quercicolus</name>
    <dbReference type="NCBI Taxonomy" id="146817"/>
    <lineage>
        <taxon>Bacteria</taxon>
        <taxon>Bacillati</taxon>
        <taxon>Bacillota</taxon>
        <taxon>Negativicutes</taxon>
        <taxon>Selenomonadales</taxon>
        <taxon>Sporomusaceae</taxon>
        <taxon>Dendrosporobacter</taxon>
    </lineage>
</organism>
<dbReference type="Proteomes" id="UP000214880">
    <property type="component" value="Unassembled WGS sequence"/>
</dbReference>
<dbReference type="OrthoDB" id="9794581at2"/>
<dbReference type="PANTHER" id="PTHR22789:SF0">
    <property type="entry name" value="3-OXO-TETRONATE 4-PHOSPHATE DECARBOXYLASE-RELATED"/>
    <property type="match status" value="1"/>
</dbReference>
<evidence type="ECO:0000256" key="1">
    <source>
        <dbReference type="ARBA" id="ARBA00022723"/>
    </source>
</evidence>
<reference evidence="4 5" key="1">
    <citation type="submission" date="2016-10" db="EMBL/GenBank/DDBJ databases">
        <authorList>
            <person name="de Groot N.N."/>
        </authorList>
    </citation>
    <scope>NUCLEOTIDE SEQUENCE [LARGE SCALE GENOMIC DNA]</scope>
    <source>
        <strain evidence="4 5">DSM 1736</strain>
    </source>
</reference>
<accession>A0A1G9LZX3</accession>
<dbReference type="AlphaFoldDB" id="A0A1G9LZX3"/>
<keyword evidence="1" id="KW-0479">Metal-binding</keyword>
<sequence>MDWEKQIKTQLINYGCALLDCGLIAGTWGNLSARVPGGNCIAVTPSGRNYRSLTCEDIVLVNMEAAVVRGRLKPTSELALHLAIYRQRQEVKAIIHTHSVFASAFAVARRPIEPIVEDIAQLVGGSIEVAAYALNGTDELAENAVKALGGKNAVLLANHGLVCCGRTLSEAMLTCQLVEKTAQIFIYANQIGTAEVLSDGDIGAMHRGYVEDYSKRQGGQADD</sequence>
<dbReference type="GO" id="GO:0005829">
    <property type="term" value="C:cytosol"/>
    <property type="evidence" value="ECO:0007669"/>
    <property type="project" value="TreeGrafter"/>
</dbReference>
<dbReference type="EMBL" id="FNHB01000001">
    <property type="protein sequence ID" value="SDL67538.1"/>
    <property type="molecule type" value="Genomic_DNA"/>
</dbReference>
<dbReference type="InterPro" id="IPR050197">
    <property type="entry name" value="Aldolase_class_II_sugar_metab"/>
</dbReference>
<dbReference type="Pfam" id="PF00596">
    <property type="entry name" value="Aldolase_II"/>
    <property type="match status" value="1"/>
</dbReference>
<dbReference type="RefSeq" id="WP_092067972.1">
    <property type="nucleotide sequence ID" value="NZ_FNHB01000001.1"/>
</dbReference>
<evidence type="ECO:0000313" key="4">
    <source>
        <dbReference type="EMBL" id="SDL67538.1"/>
    </source>
</evidence>
<dbReference type="SMART" id="SM01007">
    <property type="entry name" value="Aldolase_II"/>
    <property type="match status" value="1"/>
</dbReference>
<dbReference type="Gene3D" id="3.40.225.10">
    <property type="entry name" value="Class II aldolase/adducin N-terminal domain"/>
    <property type="match status" value="1"/>
</dbReference>
<dbReference type="InterPro" id="IPR001303">
    <property type="entry name" value="Aldolase_II/adducin_N"/>
</dbReference>
<keyword evidence="5" id="KW-1185">Reference proteome</keyword>
<name>A0A1G9LZX3_9FIRM</name>
<evidence type="ECO:0000313" key="5">
    <source>
        <dbReference type="Proteomes" id="UP000214880"/>
    </source>
</evidence>
<feature type="domain" description="Class II aldolase/adducin N-terminal" evidence="3">
    <location>
        <begin position="9"/>
        <end position="186"/>
    </location>
</feature>
<dbReference type="GO" id="GO:0016832">
    <property type="term" value="F:aldehyde-lyase activity"/>
    <property type="evidence" value="ECO:0007669"/>
    <property type="project" value="TreeGrafter"/>
</dbReference>
<protein>
    <submittedName>
        <fullName evidence="4">L-fuculose-phosphate aldolase</fullName>
    </submittedName>
</protein>
<proteinExistence type="predicted"/>
<dbReference type="GO" id="GO:0019323">
    <property type="term" value="P:pentose catabolic process"/>
    <property type="evidence" value="ECO:0007669"/>
    <property type="project" value="TreeGrafter"/>
</dbReference>
<dbReference type="GO" id="GO:0046872">
    <property type="term" value="F:metal ion binding"/>
    <property type="evidence" value="ECO:0007669"/>
    <property type="project" value="UniProtKB-KW"/>
</dbReference>
<evidence type="ECO:0000256" key="2">
    <source>
        <dbReference type="ARBA" id="ARBA00023239"/>
    </source>
</evidence>